<evidence type="ECO:0000313" key="2">
    <source>
        <dbReference type="EMBL" id="SCP99764.1"/>
    </source>
</evidence>
<dbReference type="RefSeq" id="WP_091237023.1">
    <property type="nucleotide sequence ID" value="NZ_FMKA01000057.1"/>
</dbReference>
<evidence type="ECO:0000256" key="1">
    <source>
        <dbReference type="SAM" id="Phobius"/>
    </source>
</evidence>
<protein>
    <submittedName>
        <fullName evidence="2">Uncharacterized membrane protein YczE</fullName>
    </submittedName>
</protein>
<keyword evidence="1" id="KW-0812">Transmembrane</keyword>
<dbReference type="OrthoDB" id="9814474at2"/>
<evidence type="ECO:0000313" key="3">
    <source>
        <dbReference type="Proteomes" id="UP000199315"/>
    </source>
</evidence>
<dbReference type="STRING" id="1619234.SAMN05421730_105710"/>
<dbReference type="PANTHER" id="PTHR40078">
    <property type="entry name" value="INTEGRAL MEMBRANE PROTEIN-RELATED"/>
    <property type="match status" value="1"/>
</dbReference>
<keyword evidence="1" id="KW-0472">Membrane</keyword>
<keyword evidence="3" id="KW-1185">Reference proteome</keyword>
<dbReference type="InterPro" id="IPR038750">
    <property type="entry name" value="YczE/YyaS-like"/>
</dbReference>
<dbReference type="Pfam" id="PF19700">
    <property type="entry name" value="DUF6198"/>
    <property type="match status" value="1"/>
</dbReference>
<organism evidence="2 3">
    <name type="scientific">Anaerobium acetethylicum</name>
    <dbReference type="NCBI Taxonomy" id="1619234"/>
    <lineage>
        <taxon>Bacteria</taxon>
        <taxon>Bacillati</taxon>
        <taxon>Bacillota</taxon>
        <taxon>Clostridia</taxon>
        <taxon>Lachnospirales</taxon>
        <taxon>Lachnospiraceae</taxon>
        <taxon>Anaerobium</taxon>
    </lineage>
</organism>
<accession>A0A1D3TZ31</accession>
<dbReference type="EMBL" id="FMKA01000057">
    <property type="protein sequence ID" value="SCP99764.1"/>
    <property type="molecule type" value="Genomic_DNA"/>
</dbReference>
<feature type="transmembrane region" description="Helical" evidence="1">
    <location>
        <begin position="186"/>
        <end position="205"/>
    </location>
</feature>
<feature type="transmembrane region" description="Helical" evidence="1">
    <location>
        <begin position="111"/>
        <end position="131"/>
    </location>
</feature>
<feature type="transmembrane region" description="Helical" evidence="1">
    <location>
        <begin position="12"/>
        <end position="32"/>
    </location>
</feature>
<reference evidence="2 3" key="1">
    <citation type="submission" date="2016-09" db="EMBL/GenBank/DDBJ databases">
        <authorList>
            <person name="Capua I."/>
            <person name="De Benedictis P."/>
            <person name="Joannis T."/>
            <person name="Lombin L.H."/>
            <person name="Cattoli G."/>
        </authorList>
    </citation>
    <scope>NUCLEOTIDE SEQUENCE [LARGE SCALE GENOMIC DNA]</scope>
    <source>
        <strain evidence="2 3">GluBS11</strain>
    </source>
</reference>
<feature type="transmembrane region" description="Helical" evidence="1">
    <location>
        <begin position="52"/>
        <end position="72"/>
    </location>
</feature>
<feature type="transmembrane region" description="Helical" evidence="1">
    <location>
        <begin position="79"/>
        <end position="99"/>
    </location>
</feature>
<dbReference type="PANTHER" id="PTHR40078:SF1">
    <property type="entry name" value="INTEGRAL MEMBRANE PROTEIN"/>
    <property type="match status" value="1"/>
</dbReference>
<sequence length="210" mass="23136">MNVLYKRRVYRTAIMVLGILCIGICVGSYRLSGFGVDPFTCMNLGISGFLKMQFGTWQMIVNALILIAVFFAARHCIGAGTVVNMVCVGYGADFIYWMVKDILRVEMTLPLRIVALLLGIFFAGLGVALYMTAEMGIAPYDSVAVIIEKWTKGKLKFQYARILSDVVVALIGVVFCAMAGNSIWDILGIGTIMNACLNGPLIQFFRRMLT</sequence>
<dbReference type="AlphaFoldDB" id="A0A1D3TZ31"/>
<name>A0A1D3TZ31_9FIRM</name>
<feature type="transmembrane region" description="Helical" evidence="1">
    <location>
        <begin position="159"/>
        <end position="180"/>
    </location>
</feature>
<dbReference type="Proteomes" id="UP000199315">
    <property type="component" value="Unassembled WGS sequence"/>
</dbReference>
<keyword evidence="1" id="KW-1133">Transmembrane helix</keyword>
<proteinExistence type="predicted"/>
<gene>
    <name evidence="2" type="ORF">SAMN05421730_105710</name>
</gene>